<proteinExistence type="predicted"/>
<dbReference type="PANTHER" id="PTHR46481">
    <property type="entry name" value="ZINC FINGER BED DOMAIN-CONTAINING PROTEIN 4"/>
    <property type="match status" value="1"/>
</dbReference>
<feature type="domain" description="HAT C-terminal dimerisation" evidence="7">
    <location>
        <begin position="1604"/>
        <end position="1680"/>
    </location>
</feature>
<keyword evidence="4" id="KW-0862">Zinc</keyword>
<dbReference type="GO" id="GO:0008270">
    <property type="term" value="F:zinc ion binding"/>
    <property type="evidence" value="ECO:0007669"/>
    <property type="project" value="UniProtKB-KW"/>
</dbReference>
<feature type="compositionally biased region" description="Polar residues" evidence="6">
    <location>
        <begin position="929"/>
        <end position="950"/>
    </location>
</feature>
<feature type="compositionally biased region" description="Low complexity" evidence="6">
    <location>
        <begin position="1272"/>
        <end position="1282"/>
    </location>
</feature>
<accession>A0A8S2I3A9</accession>
<feature type="region of interest" description="Disordered" evidence="6">
    <location>
        <begin position="903"/>
        <end position="950"/>
    </location>
</feature>
<feature type="compositionally biased region" description="Polar residues" evidence="6">
    <location>
        <begin position="1240"/>
        <end position="1249"/>
    </location>
</feature>
<evidence type="ECO:0000313" key="10">
    <source>
        <dbReference type="Proteomes" id="UP000682733"/>
    </source>
</evidence>
<comment type="subcellular location">
    <subcellularLocation>
        <location evidence="1">Nucleus</location>
    </subcellularLocation>
</comment>
<evidence type="ECO:0000256" key="1">
    <source>
        <dbReference type="ARBA" id="ARBA00004123"/>
    </source>
</evidence>
<dbReference type="InterPro" id="IPR008906">
    <property type="entry name" value="HATC_C_dom"/>
</dbReference>
<reference evidence="9" key="1">
    <citation type="submission" date="2021-02" db="EMBL/GenBank/DDBJ databases">
        <authorList>
            <person name="Nowell W R."/>
        </authorList>
    </citation>
    <scope>NUCLEOTIDE SEQUENCE</scope>
</reference>
<feature type="compositionally biased region" description="Acidic residues" evidence="6">
    <location>
        <begin position="1283"/>
        <end position="1322"/>
    </location>
</feature>
<keyword evidence="5" id="KW-0539">Nucleus</keyword>
<evidence type="ECO:0000259" key="7">
    <source>
        <dbReference type="Pfam" id="PF05699"/>
    </source>
</evidence>
<evidence type="ECO:0000256" key="5">
    <source>
        <dbReference type="ARBA" id="ARBA00023242"/>
    </source>
</evidence>
<dbReference type="Proteomes" id="UP000682733">
    <property type="component" value="Unassembled WGS sequence"/>
</dbReference>
<evidence type="ECO:0000256" key="6">
    <source>
        <dbReference type="SAM" id="MobiDB-lite"/>
    </source>
</evidence>
<dbReference type="InterPro" id="IPR052035">
    <property type="entry name" value="ZnF_BED_domain_contain"/>
</dbReference>
<name>A0A8S2I3A9_9BILA</name>
<keyword evidence="2" id="KW-0479">Metal-binding</keyword>
<keyword evidence="3" id="KW-0863">Zinc-finger</keyword>
<evidence type="ECO:0000256" key="3">
    <source>
        <dbReference type="ARBA" id="ARBA00022771"/>
    </source>
</evidence>
<sequence>MANVNSRLRAAENCFGCNPPQCRTITIPRHNKGDLCISYSYVSFTDALRNFLKLPEVQQDITELAAKPSTYPIMLDIHDGEFARTHPVFKTQDLLKIELNSDGLNITNAISNHIHKTFLFYWSLLNLRRDHRSLQASKRLVVACPKDDLTANFVRCLQKMAKDGVDVVINGTSKVYQFCPCCNVTNDDYKDNIDQLPAHYTNLDYEQACKFIEECVKNGDENTTAIWRKFYGINNRSIFAELPNFDVTLQVLLDPMHILLQGVCKYHLNAFLQHCVDANRFTMAQFCLVINEFSFDVSENLSKPCLNMRIEELRNSTTGLPLDAMQTYHLSMNLPFILRKLLKNSTFPAYDAILLLVDIVNLIWASEADDQTVLQLQKSTLLHNKLYKQLYPDKLKQKFHFLLHLPRQMKLFGPHRFITTLASERKHQYFKGQKMHYFKNAPLTLTKRLQAWESVKDYNSDGTLPTNIFKHETVLHHVETLTDDLRINVDKWTLPAMPTHTATRIKYNSISYSVGTVICASQNYLEENPIFLQIMNIFIIKQRPYFACTQLNIIRFDENVRSSEVKISNDHGSVTPDFLRNVWPLKLVNIDNVYYVDFRPHGRTFTQLIFYEDKANNIDIFGVCPACREKVAIHTHDPFTISQLTAPTITASPKQKTNLTNFNSRTPSPTRYTSTIDDNTCSLTNTLRLSPRETHTSSRLTNDNGFLHGKSPDSSTIDHIFKLVYVPRTCNLPMYSAAVEQALQTGELPLYSKRIKINENIEEQTIVLNNADAINLTLRELDDNRQREKQNDPLQNSDSVILFSTDSRSSKNLDSNNISNNVTTFDTSTTEVKEFIQRGGNDSSFEIVSEQNSRVDESSLVPPPLTFTTRCLLAEQNTPYSSFKFASSMSYNTYMKMVNTRSKSANLTTSTPDSPRVARQPLKRRTDPRSNSVKPTTKPTTSQRLPQTSSLTVTMARVDVSVDQNDDIQSDISIDIKNNPNSKISKKKFSPVFEYTTRIDSRTIKCNLCISNKMIREGLGSTTNTRRHLSHIHGKHALLYESYKSRVLMSHPRTKEYHDAAVVAIIVDGRAYCDFKKKGMQSFLQTIAPGYYGPSAHQVRSRILTMYKSKCAQLKQDLSRQPFVSLTADAWRSGKHHSFLVITVHYTTDRYVSVSKVLSFRRFHGRHFAPRVKKHLERVINWFDIKHKIVAITTDSGSDIKLATQYGFGTRTTCVAHLFNLTLKSGLCLWGKPSKKQMAKKTTQQNQMNDELISEPDDEDSTNNEDIDSDLNDYPYNNNNDNLDTDDNADVSVDQVDDNDSSDVESIDEDDDEDDDSQESDDSVQSRELINQVSSLLNKTRQLIRKIRHSSIMFDTISSLAKENQIMVNLILDMRIRWNSTYFMLSRVILFKNVLYDFHKKAESLPVDHLSLMTNDFQILGIVTSILEPFRECSELLSGSTYPTQSLKYVVIIILKKFLEVKATNTSISQLKAQVFKKFLHYFDDRMDENEEICMLIATYLDPVTFPSMALDDRLTVRSQLVEFEQNGDLLLPEWAPLVTSSVSKHAPTTIPSSFIPKSLSIKARISALLNKQGYEGISSLSRRSRTQSPQTPMLTVDEEMVLYQKMQHADRDIESDVFWLKYQRDLPKLSMVYRKYSSIPATSVPSECAFSVASYLLRKQRCSLAPKQTKYCMFLKDKL</sequence>
<protein>
    <recommendedName>
        <fullName evidence="7">HAT C-terminal dimerisation domain-containing protein</fullName>
    </recommendedName>
</protein>
<dbReference type="EMBL" id="CAJOBA010004160">
    <property type="protein sequence ID" value="CAF3704729.1"/>
    <property type="molecule type" value="Genomic_DNA"/>
</dbReference>
<dbReference type="Pfam" id="PF05699">
    <property type="entry name" value="Dimer_Tnp_hAT"/>
    <property type="match status" value="1"/>
</dbReference>
<evidence type="ECO:0000313" key="8">
    <source>
        <dbReference type="EMBL" id="CAF0927829.1"/>
    </source>
</evidence>
<evidence type="ECO:0000256" key="2">
    <source>
        <dbReference type="ARBA" id="ARBA00022723"/>
    </source>
</evidence>
<dbReference type="GO" id="GO:0046983">
    <property type="term" value="F:protein dimerization activity"/>
    <property type="evidence" value="ECO:0007669"/>
    <property type="project" value="InterPro"/>
</dbReference>
<feature type="region of interest" description="Disordered" evidence="6">
    <location>
        <begin position="1239"/>
        <end position="1328"/>
    </location>
</feature>
<dbReference type="PANTHER" id="PTHR46481:SF10">
    <property type="entry name" value="ZINC FINGER BED DOMAIN-CONTAINING PROTEIN 39"/>
    <property type="match status" value="1"/>
</dbReference>
<dbReference type="EMBL" id="CAJNOK010004158">
    <property type="protein sequence ID" value="CAF0927829.1"/>
    <property type="molecule type" value="Genomic_DNA"/>
</dbReference>
<dbReference type="Proteomes" id="UP000677228">
    <property type="component" value="Unassembled WGS sequence"/>
</dbReference>
<feature type="compositionally biased region" description="Polar residues" evidence="6">
    <location>
        <begin position="903"/>
        <end position="913"/>
    </location>
</feature>
<organism evidence="9 10">
    <name type="scientific">Didymodactylos carnosus</name>
    <dbReference type="NCBI Taxonomy" id="1234261"/>
    <lineage>
        <taxon>Eukaryota</taxon>
        <taxon>Metazoa</taxon>
        <taxon>Spiralia</taxon>
        <taxon>Gnathifera</taxon>
        <taxon>Rotifera</taxon>
        <taxon>Eurotatoria</taxon>
        <taxon>Bdelloidea</taxon>
        <taxon>Philodinida</taxon>
        <taxon>Philodinidae</taxon>
        <taxon>Didymodactylos</taxon>
    </lineage>
</organism>
<comment type="caution">
    <text evidence="9">The sequence shown here is derived from an EMBL/GenBank/DDBJ whole genome shotgun (WGS) entry which is preliminary data.</text>
</comment>
<evidence type="ECO:0000256" key="4">
    <source>
        <dbReference type="ARBA" id="ARBA00022833"/>
    </source>
</evidence>
<dbReference type="InterPro" id="IPR012337">
    <property type="entry name" value="RNaseH-like_sf"/>
</dbReference>
<dbReference type="GO" id="GO:0005634">
    <property type="term" value="C:nucleus"/>
    <property type="evidence" value="ECO:0007669"/>
    <property type="project" value="UniProtKB-SubCell"/>
</dbReference>
<dbReference type="SUPFAM" id="SSF53098">
    <property type="entry name" value="Ribonuclease H-like"/>
    <property type="match status" value="1"/>
</dbReference>
<feature type="compositionally biased region" description="Acidic residues" evidence="6">
    <location>
        <begin position="1252"/>
        <end position="1271"/>
    </location>
</feature>
<gene>
    <name evidence="8" type="ORF">OVA965_LOCUS10983</name>
    <name evidence="9" type="ORF">TMI583_LOCUS10979</name>
</gene>
<evidence type="ECO:0000313" key="9">
    <source>
        <dbReference type="EMBL" id="CAF3704729.1"/>
    </source>
</evidence>